<reference evidence="2" key="1">
    <citation type="submission" date="2023-06" db="EMBL/GenBank/DDBJ databases">
        <title>Genome-scale phylogeny and comparative genomics of the fungal order Sordariales.</title>
        <authorList>
            <consortium name="Lawrence Berkeley National Laboratory"/>
            <person name="Hensen N."/>
            <person name="Bonometti L."/>
            <person name="Westerberg I."/>
            <person name="Brannstrom I.O."/>
            <person name="Guillou S."/>
            <person name="Cros-Aarteil S."/>
            <person name="Calhoun S."/>
            <person name="Haridas S."/>
            <person name="Kuo A."/>
            <person name="Mondo S."/>
            <person name="Pangilinan J."/>
            <person name="Riley R."/>
            <person name="Labutti K."/>
            <person name="Andreopoulos B."/>
            <person name="Lipzen A."/>
            <person name="Chen C."/>
            <person name="Yanf M."/>
            <person name="Daum C."/>
            <person name="Ng V."/>
            <person name="Clum A."/>
            <person name="Steindorff A."/>
            <person name="Ohm R."/>
            <person name="Martin F."/>
            <person name="Silar P."/>
            <person name="Natvig D."/>
            <person name="Lalanne C."/>
            <person name="Gautier V."/>
            <person name="Ament-Velasquez S.L."/>
            <person name="Kruys A."/>
            <person name="Hutchinson M.I."/>
            <person name="Powell A.J."/>
            <person name="Barry K."/>
            <person name="Miller A.N."/>
            <person name="Grigoriev I.V."/>
            <person name="Debuchy R."/>
            <person name="Gladieux P."/>
            <person name="Thoren M.H."/>
            <person name="Johannesson H."/>
        </authorList>
    </citation>
    <scope>NUCLEOTIDE SEQUENCE</scope>
    <source>
        <strain evidence="2">CBS 540.89</strain>
    </source>
</reference>
<sequence>MAYQLPLSLLMLLLPHSSFAQSFVGGTSPLSSAPYGLPASPFLDTTRGYNSISNASFPITGYNISIPAGAADGTAARVQGWALEVAITPDVSLSGGSSTLADKKKQFMTATTLKIIPPDEGQVPGFNDSTWRVCAMVFTGGLVQGTGDTPTILKDDGNNGGCDDLLPSDCINQLQVNSLAGNGGREGGCSDISVPEVCQGYFRLVGVEGNSQDYRNHTD</sequence>
<name>A0AA39ZY60_9PEZI</name>
<gene>
    <name evidence="2" type="ORF">B0T21DRAFT_377613</name>
</gene>
<organism evidence="2 3">
    <name type="scientific">Apiosordaria backusii</name>
    <dbReference type="NCBI Taxonomy" id="314023"/>
    <lineage>
        <taxon>Eukaryota</taxon>
        <taxon>Fungi</taxon>
        <taxon>Dikarya</taxon>
        <taxon>Ascomycota</taxon>
        <taxon>Pezizomycotina</taxon>
        <taxon>Sordariomycetes</taxon>
        <taxon>Sordariomycetidae</taxon>
        <taxon>Sordariales</taxon>
        <taxon>Lasiosphaeriaceae</taxon>
        <taxon>Apiosordaria</taxon>
    </lineage>
</organism>
<feature type="signal peptide" evidence="1">
    <location>
        <begin position="1"/>
        <end position="20"/>
    </location>
</feature>
<dbReference type="AlphaFoldDB" id="A0AA39ZY60"/>
<keyword evidence="3" id="KW-1185">Reference proteome</keyword>
<feature type="chain" id="PRO_5041279596" evidence="1">
    <location>
        <begin position="21"/>
        <end position="219"/>
    </location>
</feature>
<comment type="caution">
    <text evidence="2">The sequence shown here is derived from an EMBL/GenBank/DDBJ whole genome shotgun (WGS) entry which is preliminary data.</text>
</comment>
<keyword evidence="1" id="KW-0732">Signal</keyword>
<evidence type="ECO:0000256" key="1">
    <source>
        <dbReference type="SAM" id="SignalP"/>
    </source>
</evidence>
<evidence type="ECO:0000313" key="3">
    <source>
        <dbReference type="Proteomes" id="UP001172159"/>
    </source>
</evidence>
<accession>A0AA39ZY60</accession>
<dbReference type="Proteomes" id="UP001172159">
    <property type="component" value="Unassembled WGS sequence"/>
</dbReference>
<proteinExistence type="predicted"/>
<protein>
    <submittedName>
        <fullName evidence="2">Uncharacterized protein</fullName>
    </submittedName>
</protein>
<dbReference type="EMBL" id="JAUKTV010000020">
    <property type="protein sequence ID" value="KAK0705803.1"/>
    <property type="molecule type" value="Genomic_DNA"/>
</dbReference>
<evidence type="ECO:0000313" key="2">
    <source>
        <dbReference type="EMBL" id="KAK0705803.1"/>
    </source>
</evidence>